<dbReference type="InterPro" id="IPR002156">
    <property type="entry name" value="RNaseH_domain"/>
</dbReference>
<dbReference type="GO" id="GO:0004523">
    <property type="term" value="F:RNA-DNA hybrid ribonuclease activity"/>
    <property type="evidence" value="ECO:0007669"/>
    <property type="project" value="InterPro"/>
</dbReference>
<evidence type="ECO:0000313" key="4">
    <source>
        <dbReference type="RefSeq" id="XP_035540219.1"/>
    </source>
</evidence>
<accession>A0A6P9DY88</accession>
<sequence>MEGGKWAKDQYMGQRWLSTPSSFCVQTPNPSLNSCTKVKDLIHEKRKEWNEGIYSVKTAYYLKELRKIDLLGESSEQNGQEKNWKRIWKLKIPVITKNFLWKAGNNLLATRKNLLSKRIVEDAWCPICLQEEETVMHVLWQCHATNDVWSEAIKAVQKWRVGEGDLLGLLEELVKKLTQAKMEETIAIMRGLWLRRNTFVFENKLLSHNNVIRAAIDSLEEYQTTNVQMTENRSRAEGLDQKWKPPNVNCLKANWDAALDVKLRRVGLGVIIRNNKGEVMATGCDSKSYVEQPAIAEGWALSKAMELCKDLSFNRVILEGDA</sequence>
<name>A0A6P9DY88_JUGRE</name>
<dbReference type="InParanoid" id="A0A6P9DY88"/>
<proteinExistence type="predicted"/>
<evidence type="ECO:0000313" key="3">
    <source>
        <dbReference type="Proteomes" id="UP000235220"/>
    </source>
</evidence>
<protein>
    <submittedName>
        <fullName evidence="4">Uncharacterized protein LOC118344207</fullName>
    </submittedName>
</protein>
<organism evidence="3 4">
    <name type="scientific">Juglans regia</name>
    <name type="common">English walnut</name>
    <dbReference type="NCBI Taxonomy" id="51240"/>
    <lineage>
        <taxon>Eukaryota</taxon>
        <taxon>Viridiplantae</taxon>
        <taxon>Streptophyta</taxon>
        <taxon>Embryophyta</taxon>
        <taxon>Tracheophyta</taxon>
        <taxon>Spermatophyta</taxon>
        <taxon>Magnoliopsida</taxon>
        <taxon>eudicotyledons</taxon>
        <taxon>Gunneridae</taxon>
        <taxon>Pentapetalae</taxon>
        <taxon>rosids</taxon>
        <taxon>fabids</taxon>
        <taxon>Fagales</taxon>
        <taxon>Juglandaceae</taxon>
        <taxon>Juglans</taxon>
    </lineage>
</organism>
<feature type="domain" description="RNase H type-1" evidence="1">
    <location>
        <begin position="254"/>
        <end position="321"/>
    </location>
</feature>
<dbReference type="KEGG" id="jre:118344207"/>
<dbReference type="PANTHER" id="PTHR47074">
    <property type="entry name" value="BNAC02G40300D PROTEIN"/>
    <property type="match status" value="1"/>
</dbReference>
<dbReference type="Pfam" id="PF13456">
    <property type="entry name" value="RVT_3"/>
    <property type="match status" value="1"/>
</dbReference>
<dbReference type="GO" id="GO:0003676">
    <property type="term" value="F:nucleic acid binding"/>
    <property type="evidence" value="ECO:0007669"/>
    <property type="project" value="InterPro"/>
</dbReference>
<dbReference type="InterPro" id="IPR026960">
    <property type="entry name" value="RVT-Znf"/>
</dbReference>
<dbReference type="RefSeq" id="XP_035540219.1">
    <property type="nucleotide sequence ID" value="XM_035684326.1"/>
</dbReference>
<feature type="domain" description="Reverse transcriptase zinc-binding" evidence="2">
    <location>
        <begin position="76"/>
        <end position="149"/>
    </location>
</feature>
<dbReference type="Proteomes" id="UP000235220">
    <property type="component" value="Chromosome 13"/>
</dbReference>
<dbReference type="InterPro" id="IPR052929">
    <property type="entry name" value="RNase_H-like_EbsB-rel"/>
</dbReference>
<dbReference type="Pfam" id="PF13966">
    <property type="entry name" value="zf-RVT"/>
    <property type="match status" value="1"/>
</dbReference>
<dbReference type="GeneID" id="118344207"/>
<keyword evidence="3" id="KW-1185">Reference proteome</keyword>
<evidence type="ECO:0000259" key="1">
    <source>
        <dbReference type="Pfam" id="PF13456"/>
    </source>
</evidence>
<dbReference type="OrthoDB" id="1745333at2759"/>
<dbReference type="PANTHER" id="PTHR47074:SF48">
    <property type="entry name" value="POLYNUCLEOTIDYL TRANSFERASE, RIBONUCLEASE H-LIKE SUPERFAMILY PROTEIN"/>
    <property type="match status" value="1"/>
</dbReference>
<dbReference type="AlphaFoldDB" id="A0A6P9DY88"/>
<reference evidence="4" key="1">
    <citation type="submission" date="2025-08" db="UniProtKB">
        <authorList>
            <consortium name="RefSeq"/>
        </authorList>
    </citation>
    <scope>IDENTIFICATION</scope>
    <source>
        <tissue evidence="4">Leaves</tissue>
    </source>
</reference>
<gene>
    <name evidence="4" type="primary">LOC118344207</name>
</gene>
<evidence type="ECO:0000259" key="2">
    <source>
        <dbReference type="Pfam" id="PF13966"/>
    </source>
</evidence>